<dbReference type="InterPro" id="IPR001736">
    <property type="entry name" value="PLipase_D/transphosphatidylase"/>
</dbReference>
<dbReference type="InterPro" id="IPR016270">
    <property type="entry name" value="PGS1"/>
</dbReference>
<dbReference type="InterPro" id="IPR025202">
    <property type="entry name" value="PLD-like_dom"/>
</dbReference>
<keyword evidence="6" id="KW-0594">Phospholipid biosynthesis</keyword>
<evidence type="ECO:0000256" key="1">
    <source>
        <dbReference type="ARBA" id="ARBA00010682"/>
    </source>
</evidence>
<dbReference type="Pfam" id="PF13091">
    <property type="entry name" value="PLDc_2"/>
    <property type="match status" value="2"/>
</dbReference>
<evidence type="ECO:0000259" key="8">
    <source>
        <dbReference type="PROSITE" id="PS50035"/>
    </source>
</evidence>
<dbReference type="GO" id="GO:0003882">
    <property type="term" value="F:CDP-diacylglycerol-serine O-phosphatidyltransferase activity"/>
    <property type="evidence" value="ECO:0007669"/>
    <property type="project" value="TreeGrafter"/>
</dbReference>
<keyword evidence="2" id="KW-0444">Lipid biosynthesis</keyword>
<evidence type="ECO:0000256" key="6">
    <source>
        <dbReference type="ARBA" id="ARBA00023209"/>
    </source>
</evidence>
<keyword evidence="4" id="KW-0677">Repeat</keyword>
<dbReference type="Gene3D" id="3.30.870.10">
    <property type="entry name" value="Endonuclease Chain A"/>
    <property type="match status" value="2"/>
</dbReference>
<dbReference type="EMBL" id="RBJC01000007">
    <property type="protein sequence ID" value="RKR71577.1"/>
    <property type="molecule type" value="Genomic_DNA"/>
</dbReference>
<dbReference type="AlphaFoldDB" id="A0A420XFH0"/>
<dbReference type="Proteomes" id="UP000280099">
    <property type="component" value="Unassembled WGS sequence"/>
</dbReference>
<sequence length="454" mass="52792">MLSLNKLTRAERYLRKLSFISQEADQIDFITNSVEFKQRLLALIAQAKSRIYLTALYFQKDEAGQEILDALYQAKLARPELEIKILVDWHRAQRGLIGAEDQSSNADWYAVVRQKYNLPIENDIAFYGVPVNRREIFGVLHLKGFIIDDTVLYSGASINNVYLHQLDRYRYDRYHQINNKILADTFVSLIEQHILSNPVVSRLDEARPTTKEIRPLVKLFRKQLSQASYDFVGQTMSDDALMVSPLVGLGRKNRLNKTIEALFSQSQEKLVICTPYFNLPRSLSMRIQWLLSRGVKVEIIVGDKTANDFYTAPDEKFTTVSAVPYLYEKNLRAFAKRLDTYIQNGQLVIRLWKHDQNTYHLKGVWVDNRYVLLTGNNLNPRAWKLDAENAILISDPQEQLREKVAGELKQIRTHTTVLTSYNVLDKQKDYPEKVRKLLRKLGRVRLDRIVRMIL</sequence>
<dbReference type="CDD" id="cd09134">
    <property type="entry name" value="PLDc_PSS_G_neg_1"/>
    <property type="match status" value="1"/>
</dbReference>
<reference evidence="9 10" key="1">
    <citation type="submission" date="2018-10" db="EMBL/GenBank/DDBJ databases">
        <title>Genomic Encyclopedia of Type Strains, Phase IV (KMG-IV): sequencing the most valuable type-strain genomes for metagenomic binning, comparative biology and taxonomic classification.</title>
        <authorList>
            <person name="Goeker M."/>
        </authorList>
    </citation>
    <scope>NUCLEOTIDE SEQUENCE [LARGE SCALE GENOMIC DNA]</scope>
    <source>
        <strain evidence="9 10">DSM 23800</strain>
    </source>
</reference>
<protein>
    <submittedName>
        <fullName evidence="9">CDP-diacylglycerol--serine O-phosphatidyltransferase</fullName>
    </submittedName>
</protein>
<dbReference type="CDD" id="cd09136">
    <property type="entry name" value="PLDc_PSS_G_neg_2"/>
    <property type="match status" value="1"/>
</dbReference>
<name>A0A420XFH0_9PAST</name>
<evidence type="ECO:0000256" key="7">
    <source>
        <dbReference type="ARBA" id="ARBA00023264"/>
    </source>
</evidence>
<organism evidence="9 10">
    <name type="scientific">Otariodibacter oris</name>
    <dbReference type="NCBI Taxonomy" id="1032623"/>
    <lineage>
        <taxon>Bacteria</taxon>
        <taxon>Pseudomonadati</taxon>
        <taxon>Pseudomonadota</taxon>
        <taxon>Gammaproteobacteria</taxon>
        <taxon>Pasteurellales</taxon>
        <taxon>Pasteurellaceae</taxon>
        <taxon>Otariodibacter</taxon>
    </lineage>
</organism>
<dbReference type="SMART" id="SM00155">
    <property type="entry name" value="PLDc"/>
    <property type="match status" value="2"/>
</dbReference>
<evidence type="ECO:0000256" key="4">
    <source>
        <dbReference type="ARBA" id="ARBA00022737"/>
    </source>
</evidence>
<dbReference type="SUPFAM" id="SSF56024">
    <property type="entry name" value="Phospholipase D/nuclease"/>
    <property type="match status" value="2"/>
</dbReference>
<keyword evidence="5" id="KW-0443">Lipid metabolism</keyword>
<comment type="similarity">
    <text evidence="1">Belongs to the CDP-alcohol phosphatidyltransferase class-II family.</text>
</comment>
<dbReference type="NCBIfam" id="NF006946">
    <property type="entry name" value="PRK09428.1"/>
    <property type="match status" value="1"/>
</dbReference>
<gene>
    <name evidence="9" type="ORF">DES31_1309</name>
</gene>
<dbReference type="OrthoDB" id="8543662at2"/>
<feature type="domain" description="PLD phosphodiesterase" evidence="8">
    <location>
        <begin position="355"/>
        <end position="382"/>
    </location>
</feature>
<dbReference type="PANTHER" id="PTHR12586:SF1">
    <property type="entry name" value="CDP-DIACYLGLYCEROL--GLYCEROL-3-PHOSPHATE 3-PHOSPHATIDYLTRANSFERASE, MITOCHONDRIAL"/>
    <property type="match status" value="1"/>
</dbReference>
<dbReference type="PROSITE" id="PS50035">
    <property type="entry name" value="PLD"/>
    <property type="match status" value="1"/>
</dbReference>
<evidence type="ECO:0000313" key="9">
    <source>
        <dbReference type="EMBL" id="RKR71577.1"/>
    </source>
</evidence>
<proteinExistence type="inferred from homology"/>
<evidence type="ECO:0000313" key="10">
    <source>
        <dbReference type="Proteomes" id="UP000280099"/>
    </source>
</evidence>
<keyword evidence="10" id="KW-1185">Reference proteome</keyword>
<dbReference type="GO" id="GO:0005829">
    <property type="term" value="C:cytosol"/>
    <property type="evidence" value="ECO:0007669"/>
    <property type="project" value="TreeGrafter"/>
</dbReference>
<comment type="caution">
    <text evidence="9">The sequence shown here is derived from an EMBL/GenBank/DDBJ whole genome shotgun (WGS) entry which is preliminary data.</text>
</comment>
<keyword evidence="7" id="KW-1208">Phospholipid metabolism</keyword>
<dbReference type="PIRSF" id="PIRSF000850">
    <property type="entry name" value="Phospholipase_D_PSS"/>
    <property type="match status" value="1"/>
</dbReference>
<dbReference type="GO" id="GO:0032049">
    <property type="term" value="P:cardiolipin biosynthetic process"/>
    <property type="evidence" value="ECO:0007669"/>
    <property type="project" value="InterPro"/>
</dbReference>
<dbReference type="GO" id="GO:0008444">
    <property type="term" value="F:CDP-diacylglycerol-glycerol-3-phosphate 3-phosphatidyltransferase activity"/>
    <property type="evidence" value="ECO:0007669"/>
    <property type="project" value="InterPro"/>
</dbReference>
<accession>A0A420XFH0</accession>
<evidence type="ECO:0000256" key="2">
    <source>
        <dbReference type="ARBA" id="ARBA00022516"/>
    </source>
</evidence>
<keyword evidence="3 9" id="KW-0808">Transferase</keyword>
<dbReference type="PANTHER" id="PTHR12586">
    <property type="entry name" value="CDP-DIACYLGLYCEROL--SERINE O-PHOSPHATIDYLTRANSFERASE"/>
    <property type="match status" value="1"/>
</dbReference>
<evidence type="ECO:0000256" key="3">
    <source>
        <dbReference type="ARBA" id="ARBA00022679"/>
    </source>
</evidence>
<evidence type="ECO:0000256" key="5">
    <source>
        <dbReference type="ARBA" id="ARBA00023098"/>
    </source>
</evidence>
<dbReference type="RefSeq" id="WP_121123252.1">
    <property type="nucleotide sequence ID" value="NZ_CP016604.1"/>
</dbReference>